<dbReference type="InterPro" id="IPR039425">
    <property type="entry name" value="RNA_pol_sigma-70-like"/>
</dbReference>
<evidence type="ECO:0000256" key="5">
    <source>
        <dbReference type="ARBA" id="ARBA00023163"/>
    </source>
</evidence>
<evidence type="ECO:0000256" key="2">
    <source>
        <dbReference type="ARBA" id="ARBA00023015"/>
    </source>
</evidence>
<keyword evidence="3" id="KW-0731">Sigma factor</keyword>
<evidence type="ECO:0008006" key="10">
    <source>
        <dbReference type="Google" id="ProtNLM"/>
    </source>
</evidence>
<evidence type="ECO:0000256" key="3">
    <source>
        <dbReference type="ARBA" id="ARBA00023082"/>
    </source>
</evidence>
<proteinExistence type="inferred from homology"/>
<dbReference type="Proteomes" id="UP000178121">
    <property type="component" value="Unassembled WGS sequence"/>
</dbReference>
<organism evidence="8 9">
    <name type="scientific">Candidatus Taylorbacteria bacterium RIFCSPHIGHO2_01_FULL_51_15</name>
    <dbReference type="NCBI Taxonomy" id="1802304"/>
    <lineage>
        <taxon>Bacteria</taxon>
        <taxon>Candidatus Tayloriibacteriota</taxon>
    </lineage>
</organism>
<evidence type="ECO:0000313" key="9">
    <source>
        <dbReference type="Proteomes" id="UP000178121"/>
    </source>
</evidence>
<sequence>MDTKLEQEFLAAHDAFAEALFRHCYFRVHDRERAKDLVQEAFYRTWVYLAEGKEIRNLRAFLYKVSNNLIIDEARRKQPLSLETLTEEGFSPKDESLPDAEQRLIGEEINKKLLLLEEPYRTAIIMRFFDELSPKEIALALNLSQNTVSVRIHRGLKKLEEIAGPGFK</sequence>
<gene>
    <name evidence="8" type="ORF">A2849_03345</name>
</gene>
<feature type="domain" description="RNA polymerase sigma factor 70 region 4 type 2" evidence="7">
    <location>
        <begin position="108"/>
        <end position="159"/>
    </location>
</feature>
<comment type="caution">
    <text evidence="8">The sequence shown here is derived from an EMBL/GenBank/DDBJ whole genome shotgun (WGS) entry which is preliminary data.</text>
</comment>
<name>A0A1G2MC81_9BACT</name>
<evidence type="ECO:0000256" key="4">
    <source>
        <dbReference type="ARBA" id="ARBA00023125"/>
    </source>
</evidence>
<dbReference type="Gene3D" id="1.10.1740.10">
    <property type="match status" value="1"/>
</dbReference>
<dbReference type="SUPFAM" id="SSF88946">
    <property type="entry name" value="Sigma2 domain of RNA polymerase sigma factors"/>
    <property type="match status" value="1"/>
</dbReference>
<dbReference type="InterPro" id="IPR007627">
    <property type="entry name" value="RNA_pol_sigma70_r2"/>
</dbReference>
<feature type="domain" description="RNA polymerase sigma-70 region 2" evidence="6">
    <location>
        <begin position="17"/>
        <end position="78"/>
    </location>
</feature>
<dbReference type="InterPro" id="IPR014284">
    <property type="entry name" value="RNA_pol_sigma-70_dom"/>
</dbReference>
<comment type="similarity">
    <text evidence="1">Belongs to the sigma-70 factor family. ECF subfamily.</text>
</comment>
<keyword evidence="2" id="KW-0805">Transcription regulation</keyword>
<protein>
    <recommendedName>
        <fullName evidence="10">RNA polymerase sigma factor</fullName>
    </recommendedName>
</protein>
<evidence type="ECO:0000259" key="6">
    <source>
        <dbReference type="Pfam" id="PF04542"/>
    </source>
</evidence>
<dbReference type="InterPro" id="IPR036388">
    <property type="entry name" value="WH-like_DNA-bd_sf"/>
</dbReference>
<dbReference type="AlphaFoldDB" id="A0A1G2MC81"/>
<dbReference type="GO" id="GO:0003677">
    <property type="term" value="F:DNA binding"/>
    <property type="evidence" value="ECO:0007669"/>
    <property type="project" value="UniProtKB-KW"/>
</dbReference>
<evidence type="ECO:0000259" key="7">
    <source>
        <dbReference type="Pfam" id="PF08281"/>
    </source>
</evidence>
<dbReference type="InterPro" id="IPR013325">
    <property type="entry name" value="RNA_pol_sigma_r2"/>
</dbReference>
<keyword evidence="4" id="KW-0238">DNA-binding</keyword>
<dbReference type="Gene3D" id="1.10.10.10">
    <property type="entry name" value="Winged helix-like DNA-binding domain superfamily/Winged helix DNA-binding domain"/>
    <property type="match status" value="1"/>
</dbReference>
<dbReference type="Pfam" id="PF08281">
    <property type="entry name" value="Sigma70_r4_2"/>
    <property type="match status" value="1"/>
</dbReference>
<dbReference type="Pfam" id="PF04542">
    <property type="entry name" value="Sigma70_r2"/>
    <property type="match status" value="1"/>
</dbReference>
<dbReference type="SUPFAM" id="SSF88659">
    <property type="entry name" value="Sigma3 and sigma4 domains of RNA polymerase sigma factors"/>
    <property type="match status" value="1"/>
</dbReference>
<accession>A0A1G2MC81</accession>
<dbReference type="EMBL" id="MHRI01000008">
    <property type="protein sequence ID" value="OHA21468.1"/>
    <property type="molecule type" value="Genomic_DNA"/>
</dbReference>
<evidence type="ECO:0000313" key="8">
    <source>
        <dbReference type="EMBL" id="OHA21468.1"/>
    </source>
</evidence>
<dbReference type="InterPro" id="IPR013324">
    <property type="entry name" value="RNA_pol_sigma_r3/r4-like"/>
</dbReference>
<evidence type="ECO:0000256" key="1">
    <source>
        <dbReference type="ARBA" id="ARBA00010641"/>
    </source>
</evidence>
<dbReference type="GO" id="GO:0006352">
    <property type="term" value="P:DNA-templated transcription initiation"/>
    <property type="evidence" value="ECO:0007669"/>
    <property type="project" value="InterPro"/>
</dbReference>
<dbReference type="PANTHER" id="PTHR43133:SF52">
    <property type="entry name" value="ECF RNA POLYMERASE SIGMA FACTOR SIGL"/>
    <property type="match status" value="1"/>
</dbReference>
<dbReference type="NCBIfam" id="TIGR02937">
    <property type="entry name" value="sigma70-ECF"/>
    <property type="match status" value="1"/>
</dbReference>
<keyword evidence="5" id="KW-0804">Transcription</keyword>
<dbReference type="PANTHER" id="PTHR43133">
    <property type="entry name" value="RNA POLYMERASE ECF-TYPE SIGMA FACTO"/>
    <property type="match status" value="1"/>
</dbReference>
<dbReference type="CDD" id="cd06171">
    <property type="entry name" value="Sigma70_r4"/>
    <property type="match status" value="1"/>
</dbReference>
<reference evidence="8 9" key="1">
    <citation type="journal article" date="2016" name="Nat. Commun.">
        <title>Thousands of microbial genomes shed light on interconnected biogeochemical processes in an aquifer system.</title>
        <authorList>
            <person name="Anantharaman K."/>
            <person name="Brown C.T."/>
            <person name="Hug L.A."/>
            <person name="Sharon I."/>
            <person name="Castelle C.J."/>
            <person name="Probst A.J."/>
            <person name="Thomas B.C."/>
            <person name="Singh A."/>
            <person name="Wilkins M.J."/>
            <person name="Karaoz U."/>
            <person name="Brodie E.L."/>
            <person name="Williams K.H."/>
            <person name="Hubbard S.S."/>
            <person name="Banfield J.F."/>
        </authorList>
    </citation>
    <scope>NUCLEOTIDE SEQUENCE [LARGE SCALE GENOMIC DNA]</scope>
</reference>
<dbReference type="InterPro" id="IPR013249">
    <property type="entry name" value="RNA_pol_sigma70_r4_t2"/>
</dbReference>
<dbReference type="GO" id="GO:0016987">
    <property type="term" value="F:sigma factor activity"/>
    <property type="evidence" value="ECO:0007669"/>
    <property type="project" value="UniProtKB-KW"/>
</dbReference>